<protein>
    <submittedName>
        <fullName evidence="2">Uncharacterized protein</fullName>
    </submittedName>
</protein>
<sequence>MASPSRHEKRSSKGNQKANRTGNYLDDRVQGNLRSQTQSNADLYQKVYKWTMVSERKVEFTNIPGLREGESIGSASVSDDGASSEDKDTKSWRMMVIVTKTITFWE</sequence>
<feature type="compositionally biased region" description="Low complexity" evidence="1">
    <location>
        <begin position="71"/>
        <end position="81"/>
    </location>
</feature>
<gene>
    <name evidence="2" type="ORF">D8674_022191</name>
</gene>
<reference evidence="3" key="2">
    <citation type="submission" date="2019-10" db="EMBL/GenBank/DDBJ databases">
        <title>A de novo genome assembly of a pear dwarfing rootstock.</title>
        <authorList>
            <person name="Wang F."/>
            <person name="Wang J."/>
            <person name="Li S."/>
            <person name="Zhang Y."/>
            <person name="Fang M."/>
            <person name="Ma L."/>
            <person name="Zhao Y."/>
            <person name="Jiang S."/>
        </authorList>
    </citation>
    <scope>NUCLEOTIDE SEQUENCE [LARGE SCALE GENOMIC DNA]</scope>
</reference>
<comment type="caution">
    <text evidence="2">The sequence shown here is derived from an EMBL/GenBank/DDBJ whole genome shotgun (WGS) entry which is preliminary data.</text>
</comment>
<name>A0A5N5GLD2_9ROSA</name>
<accession>A0A5N5GLD2</accession>
<evidence type="ECO:0000313" key="3">
    <source>
        <dbReference type="Proteomes" id="UP000327157"/>
    </source>
</evidence>
<keyword evidence="3" id="KW-1185">Reference proteome</keyword>
<dbReference type="AlphaFoldDB" id="A0A5N5GLD2"/>
<reference evidence="2 3" key="1">
    <citation type="submission" date="2019-09" db="EMBL/GenBank/DDBJ databases">
        <authorList>
            <person name="Ou C."/>
        </authorList>
    </citation>
    <scope>NUCLEOTIDE SEQUENCE [LARGE SCALE GENOMIC DNA]</scope>
    <source>
        <strain evidence="2">S2</strain>
        <tissue evidence="2">Leaf</tissue>
    </source>
</reference>
<evidence type="ECO:0000313" key="2">
    <source>
        <dbReference type="EMBL" id="KAB2615603.1"/>
    </source>
</evidence>
<evidence type="ECO:0000256" key="1">
    <source>
        <dbReference type="SAM" id="MobiDB-lite"/>
    </source>
</evidence>
<proteinExistence type="predicted"/>
<feature type="compositionally biased region" description="Polar residues" evidence="1">
    <location>
        <begin position="13"/>
        <end position="22"/>
    </location>
</feature>
<feature type="region of interest" description="Disordered" evidence="1">
    <location>
        <begin position="1"/>
        <end position="32"/>
    </location>
</feature>
<dbReference type="Proteomes" id="UP000327157">
    <property type="component" value="Chromosome 3"/>
</dbReference>
<feature type="region of interest" description="Disordered" evidence="1">
    <location>
        <begin position="66"/>
        <end position="88"/>
    </location>
</feature>
<reference evidence="2 3" key="3">
    <citation type="submission" date="2019-11" db="EMBL/GenBank/DDBJ databases">
        <title>A de novo genome assembly of a pear dwarfing rootstock.</title>
        <authorList>
            <person name="Wang F."/>
            <person name="Wang J."/>
            <person name="Li S."/>
            <person name="Zhang Y."/>
            <person name="Fang M."/>
            <person name="Ma L."/>
            <person name="Zhao Y."/>
            <person name="Jiang S."/>
        </authorList>
    </citation>
    <scope>NUCLEOTIDE SEQUENCE [LARGE SCALE GENOMIC DNA]</scope>
    <source>
        <strain evidence="2">S2</strain>
        <tissue evidence="2">Leaf</tissue>
    </source>
</reference>
<dbReference type="EMBL" id="SMOL01000402">
    <property type="protein sequence ID" value="KAB2615603.1"/>
    <property type="molecule type" value="Genomic_DNA"/>
</dbReference>
<organism evidence="2 3">
    <name type="scientific">Pyrus ussuriensis x Pyrus communis</name>
    <dbReference type="NCBI Taxonomy" id="2448454"/>
    <lineage>
        <taxon>Eukaryota</taxon>
        <taxon>Viridiplantae</taxon>
        <taxon>Streptophyta</taxon>
        <taxon>Embryophyta</taxon>
        <taxon>Tracheophyta</taxon>
        <taxon>Spermatophyta</taxon>
        <taxon>Magnoliopsida</taxon>
        <taxon>eudicotyledons</taxon>
        <taxon>Gunneridae</taxon>
        <taxon>Pentapetalae</taxon>
        <taxon>rosids</taxon>
        <taxon>fabids</taxon>
        <taxon>Rosales</taxon>
        <taxon>Rosaceae</taxon>
        <taxon>Amygdaloideae</taxon>
        <taxon>Maleae</taxon>
        <taxon>Pyrus</taxon>
    </lineage>
</organism>